<reference evidence="7 8" key="1">
    <citation type="journal article" date="2019" name="Nat. Ecol. Evol.">
        <title>Megaphylogeny resolves global patterns of mushroom evolution.</title>
        <authorList>
            <person name="Varga T."/>
            <person name="Krizsan K."/>
            <person name="Foldi C."/>
            <person name="Dima B."/>
            <person name="Sanchez-Garcia M."/>
            <person name="Sanchez-Ramirez S."/>
            <person name="Szollosi G.J."/>
            <person name="Szarkandi J.G."/>
            <person name="Papp V."/>
            <person name="Albert L."/>
            <person name="Andreopoulos W."/>
            <person name="Angelini C."/>
            <person name="Antonin V."/>
            <person name="Barry K.W."/>
            <person name="Bougher N.L."/>
            <person name="Buchanan P."/>
            <person name="Buyck B."/>
            <person name="Bense V."/>
            <person name="Catcheside P."/>
            <person name="Chovatia M."/>
            <person name="Cooper J."/>
            <person name="Damon W."/>
            <person name="Desjardin D."/>
            <person name="Finy P."/>
            <person name="Geml J."/>
            <person name="Haridas S."/>
            <person name="Hughes K."/>
            <person name="Justo A."/>
            <person name="Karasinski D."/>
            <person name="Kautmanova I."/>
            <person name="Kiss B."/>
            <person name="Kocsube S."/>
            <person name="Kotiranta H."/>
            <person name="LaButti K.M."/>
            <person name="Lechner B.E."/>
            <person name="Liimatainen K."/>
            <person name="Lipzen A."/>
            <person name="Lukacs Z."/>
            <person name="Mihaltcheva S."/>
            <person name="Morgado L.N."/>
            <person name="Niskanen T."/>
            <person name="Noordeloos M.E."/>
            <person name="Ohm R.A."/>
            <person name="Ortiz-Santana B."/>
            <person name="Ovrebo C."/>
            <person name="Racz N."/>
            <person name="Riley R."/>
            <person name="Savchenko A."/>
            <person name="Shiryaev A."/>
            <person name="Soop K."/>
            <person name="Spirin V."/>
            <person name="Szebenyi C."/>
            <person name="Tomsovsky M."/>
            <person name="Tulloss R.E."/>
            <person name="Uehling J."/>
            <person name="Grigoriev I.V."/>
            <person name="Vagvolgyi C."/>
            <person name="Papp T."/>
            <person name="Martin F.M."/>
            <person name="Miettinen O."/>
            <person name="Hibbett D.S."/>
            <person name="Nagy L.G."/>
        </authorList>
    </citation>
    <scope>NUCLEOTIDE SEQUENCE [LARGE SCALE GENOMIC DNA]</scope>
    <source>
        <strain evidence="7 8">CBS 962.96</strain>
    </source>
</reference>
<evidence type="ECO:0000313" key="7">
    <source>
        <dbReference type="EMBL" id="THV03962.1"/>
    </source>
</evidence>
<dbReference type="Proteomes" id="UP000297245">
    <property type="component" value="Unassembled WGS sequence"/>
</dbReference>
<keyword evidence="4 6" id="KW-0460">Magnesium</keyword>
<dbReference type="OrthoDB" id="2861623at2759"/>
<keyword evidence="5 6" id="KW-0456">Lyase</keyword>
<name>A0A4S8MMH1_DENBC</name>
<dbReference type="EMBL" id="ML179061">
    <property type="protein sequence ID" value="THV03962.1"/>
    <property type="molecule type" value="Genomic_DNA"/>
</dbReference>
<evidence type="ECO:0000256" key="3">
    <source>
        <dbReference type="ARBA" id="ARBA00022723"/>
    </source>
</evidence>
<dbReference type="SFLD" id="SFLDS00005">
    <property type="entry name" value="Isoprenoid_Synthase_Type_I"/>
    <property type="match status" value="1"/>
</dbReference>
<evidence type="ECO:0000256" key="2">
    <source>
        <dbReference type="ARBA" id="ARBA00006333"/>
    </source>
</evidence>
<comment type="similarity">
    <text evidence="2 6">Belongs to the terpene synthase family.</text>
</comment>
<evidence type="ECO:0000256" key="4">
    <source>
        <dbReference type="ARBA" id="ARBA00022842"/>
    </source>
</evidence>
<dbReference type="InterPro" id="IPR008949">
    <property type="entry name" value="Isoprenoid_synthase_dom_sf"/>
</dbReference>
<dbReference type="GO" id="GO:0008299">
    <property type="term" value="P:isoprenoid biosynthetic process"/>
    <property type="evidence" value="ECO:0007669"/>
    <property type="project" value="UniProtKB-ARBA"/>
</dbReference>
<organism evidence="7 8">
    <name type="scientific">Dendrothele bispora (strain CBS 962.96)</name>
    <dbReference type="NCBI Taxonomy" id="1314807"/>
    <lineage>
        <taxon>Eukaryota</taxon>
        <taxon>Fungi</taxon>
        <taxon>Dikarya</taxon>
        <taxon>Basidiomycota</taxon>
        <taxon>Agaricomycotina</taxon>
        <taxon>Agaricomycetes</taxon>
        <taxon>Agaricomycetidae</taxon>
        <taxon>Agaricales</taxon>
        <taxon>Agaricales incertae sedis</taxon>
        <taxon>Dendrothele</taxon>
    </lineage>
</organism>
<keyword evidence="8" id="KW-1185">Reference proteome</keyword>
<dbReference type="GO" id="GO:0046872">
    <property type="term" value="F:metal ion binding"/>
    <property type="evidence" value="ECO:0007669"/>
    <property type="project" value="UniProtKB-KW"/>
</dbReference>
<dbReference type="SFLD" id="SFLDG01020">
    <property type="entry name" value="Terpene_Cyclase_Like_2"/>
    <property type="match status" value="1"/>
</dbReference>
<keyword evidence="3 6" id="KW-0479">Metal-binding</keyword>
<accession>A0A4S8MMH1</accession>
<dbReference type="GO" id="GO:0010333">
    <property type="term" value="F:terpene synthase activity"/>
    <property type="evidence" value="ECO:0007669"/>
    <property type="project" value="InterPro"/>
</dbReference>
<sequence length="349" mass="39583">MKLLESRRVEHFVLPDLVSHCTFSLVYNPNGDAVASESVRWLDTNCPVLNEKRRKALYGLQAGELTAYCYNTAPAERLRVVSDFMNYLFHLDNISDGMMTKDTDALSDAVMNALWFSSYYSPTRGQPEEEINAGKLARDFWGRCISDAGPGCQARFKETLGLFFEAVNIQAKARDADAIPDLESYIDVRRDTSGCKPCWALIEYALGIDLPDYVASDPVIMSLNQYTNDLVTWSNDIFSYNVEQARGDTHNMIVILMVYHGHSLQSAMDYVGDLCKQTIDGFNENKKKIPSWGEEVDEMVKAYVQGLQDWIVGSLHWSFMTTRYFGADGQQVKEKRHVKLLPVNESAKW</sequence>
<protein>
    <recommendedName>
        <fullName evidence="6">Terpene synthase</fullName>
        <ecNumber evidence="6">4.2.3.-</ecNumber>
    </recommendedName>
</protein>
<dbReference type="EC" id="4.2.3.-" evidence="6"/>
<evidence type="ECO:0000256" key="6">
    <source>
        <dbReference type="RuleBase" id="RU366034"/>
    </source>
</evidence>
<dbReference type="AlphaFoldDB" id="A0A4S8MMH1"/>
<dbReference type="InterPro" id="IPR034686">
    <property type="entry name" value="Terpene_cyclase-like_2"/>
</dbReference>
<dbReference type="PANTHER" id="PTHR35201">
    <property type="entry name" value="TERPENE SYNTHASE"/>
    <property type="match status" value="1"/>
</dbReference>
<comment type="cofactor">
    <cofactor evidence="1 6">
        <name>Mg(2+)</name>
        <dbReference type="ChEBI" id="CHEBI:18420"/>
    </cofactor>
</comment>
<gene>
    <name evidence="7" type="ORF">K435DRAFT_650172</name>
</gene>
<evidence type="ECO:0000256" key="5">
    <source>
        <dbReference type="ARBA" id="ARBA00023239"/>
    </source>
</evidence>
<dbReference type="SUPFAM" id="SSF48576">
    <property type="entry name" value="Terpenoid synthases"/>
    <property type="match status" value="1"/>
</dbReference>
<dbReference type="PANTHER" id="PTHR35201:SF4">
    <property type="entry name" value="BETA-PINACENE SYNTHASE-RELATED"/>
    <property type="match status" value="1"/>
</dbReference>
<dbReference type="Pfam" id="PF19086">
    <property type="entry name" value="Terpene_syn_C_2"/>
    <property type="match status" value="1"/>
</dbReference>
<evidence type="ECO:0000256" key="1">
    <source>
        <dbReference type="ARBA" id="ARBA00001946"/>
    </source>
</evidence>
<evidence type="ECO:0000313" key="8">
    <source>
        <dbReference type="Proteomes" id="UP000297245"/>
    </source>
</evidence>
<dbReference type="Gene3D" id="1.10.600.10">
    <property type="entry name" value="Farnesyl Diphosphate Synthase"/>
    <property type="match status" value="1"/>
</dbReference>
<proteinExistence type="inferred from homology"/>